<accession>E4RK89</accession>
<evidence type="ECO:0000313" key="5">
    <source>
        <dbReference type="Proteomes" id="UP000007434"/>
    </source>
</evidence>
<protein>
    <recommendedName>
        <fullName evidence="3">Rad50/SbcC-type AAA domain-containing protein</fullName>
    </recommendedName>
</protein>
<reference evidence="4 5" key="1">
    <citation type="submission" date="2010-11" db="EMBL/GenBank/DDBJ databases">
        <title>Complete sequence of Halanaerobium sp. sapolanicus.</title>
        <authorList>
            <consortium name="US DOE Joint Genome Institute"/>
            <person name="Lucas S."/>
            <person name="Copeland A."/>
            <person name="Lapidus A."/>
            <person name="Cheng J.-F."/>
            <person name="Bruce D."/>
            <person name="Goodwin L."/>
            <person name="Pitluck S."/>
            <person name="Davenport K."/>
            <person name="Detter J.C."/>
            <person name="Han C."/>
            <person name="Tapia R."/>
            <person name="Land M."/>
            <person name="Hauser L."/>
            <person name="Jeffries C."/>
            <person name="Kyrpides N."/>
            <person name="Ivanova N."/>
            <person name="Mikhailova N."/>
            <person name="Begemann M.B."/>
            <person name="Mormile M.R."/>
            <person name="Wall J.D."/>
            <person name="Elias D.A."/>
            <person name="Woyke T."/>
        </authorList>
    </citation>
    <scope>NUCLEOTIDE SEQUENCE [LARGE SCALE GENOMIC DNA]</scope>
    <source>
        <strain evidence="5">sapolanicus</strain>
    </source>
</reference>
<dbReference type="HOGENOM" id="CLU_329220_0_0_9"/>
<keyword evidence="1" id="KW-0175">Coiled coil</keyword>
<dbReference type="AlphaFoldDB" id="E4RK89"/>
<organism evidence="4 5">
    <name type="scientific">Halanaerobium hydrogeniformans</name>
    <name type="common">Halanaerobium sp. (strain sapolanicus)</name>
    <dbReference type="NCBI Taxonomy" id="656519"/>
    <lineage>
        <taxon>Bacteria</taxon>
        <taxon>Bacillati</taxon>
        <taxon>Bacillota</taxon>
        <taxon>Clostridia</taxon>
        <taxon>Halanaerobiales</taxon>
        <taxon>Halanaerobiaceae</taxon>
        <taxon>Halanaerobium</taxon>
    </lineage>
</organism>
<gene>
    <name evidence="4" type="ordered locus">Halsa_1210</name>
</gene>
<dbReference type="GO" id="GO:0006302">
    <property type="term" value="P:double-strand break repair"/>
    <property type="evidence" value="ECO:0007669"/>
    <property type="project" value="InterPro"/>
</dbReference>
<dbReference type="eggNOG" id="COG0419">
    <property type="taxonomic scope" value="Bacteria"/>
</dbReference>
<keyword evidence="2" id="KW-0472">Membrane</keyword>
<evidence type="ECO:0000256" key="1">
    <source>
        <dbReference type="SAM" id="Coils"/>
    </source>
</evidence>
<feature type="coiled-coil region" evidence="1">
    <location>
        <begin position="337"/>
        <end position="426"/>
    </location>
</feature>
<dbReference type="Proteomes" id="UP000007434">
    <property type="component" value="Chromosome"/>
</dbReference>
<keyword evidence="2" id="KW-0812">Transmembrane</keyword>
<dbReference type="SUPFAM" id="SSF52540">
    <property type="entry name" value="P-loop containing nucleoside triphosphate hydrolases"/>
    <property type="match status" value="1"/>
</dbReference>
<feature type="coiled-coil region" evidence="1">
    <location>
        <begin position="479"/>
        <end position="580"/>
    </location>
</feature>
<feature type="coiled-coil region" evidence="1">
    <location>
        <begin position="728"/>
        <end position="792"/>
    </location>
</feature>
<dbReference type="STRING" id="656519.Halsa_1210"/>
<dbReference type="Gene3D" id="3.40.50.300">
    <property type="entry name" value="P-loop containing nucleotide triphosphate hydrolases"/>
    <property type="match status" value="2"/>
</dbReference>
<feature type="domain" description="Rad50/SbcC-type AAA" evidence="3">
    <location>
        <begin position="5"/>
        <end position="231"/>
    </location>
</feature>
<dbReference type="InterPro" id="IPR027417">
    <property type="entry name" value="P-loop_NTPase"/>
</dbReference>
<dbReference type="Pfam" id="PF13476">
    <property type="entry name" value="AAA_23"/>
    <property type="match status" value="1"/>
</dbReference>
<dbReference type="PANTHER" id="PTHR41259:SF1">
    <property type="entry name" value="DOUBLE-STRAND BREAK REPAIR RAD50 ATPASE, PUTATIVE-RELATED"/>
    <property type="match status" value="1"/>
</dbReference>
<evidence type="ECO:0000259" key="3">
    <source>
        <dbReference type="Pfam" id="PF13476"/>
    </source>
</evidence>
<evidence type="ECO:0000313" key="4">
    <source>
        <dbReference type="EMBL" id="ADQ14641.1"/>
    </source>
</evidence>
<dbReference type="OrthoDB" id="9764467at2"/>
<dbReference type="InterPro" id="IPR038729">
    <property type="entry name" value="Rad50/SbcC_AAA"/>
</dbReference>
<dbReference type="PANTHER" id="PTHR41259">
    <property type="entry name" value="DOUBLE-STRAND BREAK REPAIR RAD50 ATPASE, PUTATIVE-RELATED"/>
    <property type="match status" value="1"/>
</dbReference>
<sequence>MKLKSIYIRDFGIFNNQYLEGLGDGLVVIGGHNRSGKSSFLNIIKNLPYGLPQDGSIPPAREQYYIETVLKTDDQNYNLILDGFAKAKAQPINNSNPDEDLDAVQLFNDLDRLTYQQLFTISLDELQHVSKISKNNKKQKKVFSLLLGAGLSELIKVPEIADNYFNDAVKIGGKLGSTNVSQFKSYYNQIKEAEKDKDKALKQLDDFIAKRKELAEKEENLELLEKNNKKLTRKEFLFDLLKNNYQNYQEIEELEFKLNQFSVKDLDSEKFSRENYEKAISFKKSYQVLKEDYQSKKDNLISLSLEEHREKILAIIIENSGQINTYKSKKEVYIEKIRSYLEAKNELHEKRNILENELKEINSEWDEPLQEIKNIKIDELKQRDLSRTIETFRNIKQQLESLKKEKEDLKEKHNAHLEELKQYDDLNPESTLKRTYLFGLIAFILAIFTAFYNLSAALITLLSALFLNHIYFSTQYKPLLEKEKAKEELEIVIKKNEKKLNSLNLKLKELEQDLKNHEEKLTNYRLELGIEDSQAVSIISDYYRMIKDKKSRLNLLNKDQEKLEVKRKELEAVLKEIIKIINNIYQYTESELLKVNEANLVTKYQEIFVEFKNIVKNLEVVNSFKEVEEKYLGLESDIKSFFKANQINFEADLLSALNKYLNKAEEFSEFKNLEEKYLNKKDQLSSSFNSSDRIRSYLVNYFAEPEGIDNEIGALTSFKKLYRGFSSLQAVEKAYKETSTELSENKKQHKILLEEINTLKNEIDRLASSQDVQKAHQKINDARSDLRNLAERYAVNKSVYFILNKLRERFINRAEDELLKPAADILAEITSDEYNSIETSGDLEDTEFKTILADGRTFNRVDYLSRGTMEQLFLAVRLSRINEIKPHLPVVLDDSLVNFDHSHLLNTVKVISRLAQTHQVFVLSCHPHLIKCLKNISQSAQYWRLEKGSFELTDAESLQEHLLIE</sequence>
<dbReference type="EMBL" id="CP002304">
    <property type="protein sequence ID" value="ADQ14641.1"/>
    <property type="molecule type" value="Genomic_DNA"/>
</dbReference>
<evidence type="ECO:0000256" key="2">
    <source>
        <dbReference type="SAM" id="Phobius"/>
    </source>
</evidence>
<feature type="transmembrane region" description="Helical" evidence="2">
    <location>
        <begin position="436"/>
        <end position="467"/>
    </location>
</feature>
<keyword evidence="5" id="KW-1185">Reference proteome</keyword>
<feature type="coiled-coil region" evidence="1">
    <location>
        <begin position="183"/>
        <end position="234"/>
    </location>
</feature>
<dbReference type="GO" id="GO:0016887">
    <property type="term" value="F:ATP hydrolysis activity"/>
    <property type="evidence" value="ECO:0007669"/>
    <property type="project" value="InterPro"/>
</dbReference>
<dbReference type="RefSeq" id="WP_013405723.1">
    <property type="nucleotide sequence ID" value="NC_014654.1"/>
</dbReference>
<keyword evidence="2" id="KW-1133">Transmembrane helix</keyword>
<proteinExistence type="predicted"/>
<dbReference type="KEGG" id="has:Halsa_1210"/>
<name>E4RK89_HALHG</name>
<reference evidence="4 5" key="2">
    <citation type="journal article" date="2011" name="J. Bacteriol.">
        <title>Complete Genome Sequence of the Haloalkaliphilic, Hydrogen Producing Halanaerobium hydrogenoformans.</title>
        <authorList>
            <person name="Brown S.D."/>
            <person name="Begemann M.B."/>
            <person name="Mormile M.R."/>
            <person name="Wall J.D."/>
            <person name="Han C.S."/>
            <person name="Goodwin L.A."/>
            <person name="Pitluck S."/>
            <person name="Land M.L."/>
            <person name="Hauser L.J."/>
            <person name="Elias D.A."/>
        </authorList>
    </citation>
    <scope>NUCLEOTIDE SEQUENCE [LARGE SCALE GENOMIC DNA]</scope>
    <source>
        <strain evidence="5">sapolanicus</strain>
    </source>
</reference>